<dbReference type="EMBL" id="BMHP01000003">
    <property type="protein sequence ID" value="GGD84651.1"/>
    <property type="molecule type" value="Genomic_DNA"/>
</dbReference>
<dbReference type="Proteomes" id="UP000612456">
    <property type="component" value="Unassembled WGS sequence"/>
</dbReference>
<organism evidence="1 2">
    <name type="scientific">Paenibacillus nasutitermitis</name>
    <dbReference type="NCBI Taxonomy" id="1652958"/>
    <lineage>
        <taxon>Bacteria</taxon>
        <taxon>Bacillati</taxon>
        <taxon>Bacillota</taxon>
        <taxon>Bacilli</taxon>
        <taxon>Bacillales</taxon>
        <taxon>Paenibacillaceae</taxon>
        <taxon>Paenibacillus</taxon>
    </lineage>
</organism>
<comment type="caution">
    <text evidence="1">The sequence shown here is derived from an EMBL/GenBank/DDBJ whole genome shotgun (WGS) entry which is preliminary data.</text>
</comment>
<evidence type="ECO:0000313" key="2">
    <source>
        <dbReference type="Proteomes" id="UP000612456"/>
    </source>
</evidence>
<dbReference type="RefSeq" id="WP_188995817.1">
    <property type="nucleotide sequence ID" value="NZ_BMHP01000003.1"/>
</dbReference>
<keyword evidence="2" id="KW-1185">Reference proteome</keyword>
<proteinExistence type="predicted"/>
<evidence type="ECO:0000313" key="1">
    <source>
        <dbReference type="EMBL" id="GGD84651.1"/>
    </source>
</evidence>
<reference evidence="1" key="2">
    <citation type="submission" date="2020-09" db="EMBL/GenBank/DDBJ databases">
        <authorList>
            <person name="Sun Q."/>
            <person name="Zhou Y."/>
        </authorList>
    </citation>
    <scope>NUCLEOTIDE SEQUENCE</scope>
    <source>
        <strain evidence="1">CGMCC 1.15178</strain>
    </source>
</reference>
<reference evidence="1" key="1">
    <citation type="journal article" date="2014" name="Int. J. Syst. Evol. Microbiol.">
        <title>Complete genome sequence of Corynebacterium casei LMG S-19264T (=DSM 44701T), isolated from a smear-ripened cheese.</title>
        <authorList>
            <consortium name="US DOE Joint Genome Institute (JGI-PGF)"/>
            <person name="Walter F."/>
            <person name="Albersmeier A."/>
            <person name="Kalinowski J."/>
            <person name="Ruckert C."/>
        </authorList>
    </citation>
    <scope>NUCLEOTIDE SEQUENCE</scope>
    <source>
        <strain evidence="1">CGMCC 1.15178</strain>
    </source>
</reference>
<protein>
    <submittedName>
        <fullName evidence="1">Uncharacterized protein</fullName>
    </submittedName>
</protein>
<name>A0A916ZAM3_9BACL</name>
<dbReference type="AlphaFoldDB" id="A0A916ZAM3"/>
<accession>A0A916ZAM3</accession>
<sequence length="95" mass="10899">MSNLRQQILILHSFLPDLESEIVAWALYDAALPEDQQQMNTGDQNQPPYRSVLGAMRDGWFVIQTAALPVYLRGQEHESGHLPYEYVLERRVSVS</sequence>
<gene>
    <name evidence="1" type="ORF">GCM10010911_48760</name>
</gene>